<dbReference type="Proteomes" id="UP000885792">
    <property type="component" value="Unassembled WGS sequence"/>
</dbReference>
<reference evidence="2" key="1">
    <citation type="journal article" date="2020" name="mSystems">
        <title>Genome- and Community-Level Interaction Insights into Carbon Utilization and Element Cycling Functions of Hydrothermarchaeota in Hydrothermal Sediment.</title>
        <authorList>
            <person name="Zhou Z."/>
            <person name="Liu Y."/>
            <person name="Xu W."/>
            <person name="Pan J."/>
            <person name="Luo Z.H."/>
            <person name="Li M."/>
        </authorList>
    </citation>
    <scope>NUCLEOTIDE SEQUENCE [LARGE SCALE GENOMIC DNA]</scope>
    <source>
        <strain evidence="2">HyVt-501</strain>
    </source>
</reference>
<gene>
    <name evidence="2" type="ORF">ENJ61_02360</name>
</gene>
<name>A0A7C5L6H6_AQUAO</name>
<protein>
    <recommendedName>
        <fullName evidence="3">Carboxypeptidase regulatory-like domain-containing protein</fullName>
    </recommendedName>
</protein>
<feature type="chain" id="PRO_5028197169" description="Carboxypeptidase regulatory-like domain-containing protein" evidence="1">
    <location>
        <begin position="20"/>
        <end position="410"/>
    </location>
</feature>
<organism evidence="2">
    <name type="scientific">Aquifex aeolicus</name>
    <dbReference type="NCBI Taxonomy" id="63363"/>
    <lineage>
        <taxon>Bacteria</taxon>
        <taxon>Pseudomonadati</taxon>
        <taxon>Aquificota</taxon>
        <taxon>Aquificia</taxon>
        <taxon>Aquificales</taxon>
        <taxon>Aquificaceae</taxon>
        <taxon>Aquifex</taxon>
    </lineage>
</organism>
<evidence type="ECO:0000313" key="2">
    <source>
        <dbReference type="EMBL" id="HHJ63726.1"/>
    </source>
</evidence>
<evidence type="ECO:0008006" key="3">
    <source>
        <dbReference type="Google" id="ProtNLM"/>
    </source>
</evidence>
<keyword evidence="1" id="KW-0732">Signal</keyword>
<dbReference type="InterPro" id="IPR008969">
    <property type="entry name" value="CarboxyPept-like_regulatory"/>
</dbReference>
<dbReference type="AlphaFoldDB" id="A0A7C5L6H6"/>
<dbReference type="InterPro" id="IPR029062">
    <property type="entry name" value="Class_I_gatase-like"/>
</dbReference>
<dbReference type="EMBL" id="DRNB01000086">
    <property type="protein sequence ID" value="HHJ63726.1"/>
    <property type="molecule type" value="Genomic_DNA"/>
</dbReference>
<accession>A0A7C5L6H6</accession>
<feature type="signal peptide" evidence="1">
    <location>
        <begin position="1"/>
        <end position="19"/>
    </location>
</feature>
<sequence>MRKVAGLITGGTVALSLLASCGGGAGGGASGSDVLRGTLLAPDGKTPIAGATVYVPGASSVSGFSIASSGCEEPPEPYTVYTCTGPDGSFTLDVSLLSGTITLKFKKGSFQKTLTINLGFSAGSLGSVTLPSNPDQGAPRMAVVTGSYDRMEDILAKLGFGNLNPWGQLELGTETFDLYDGNYSLPDAEYRDFPEIFNDNDGDSKPDIYNYDIVFINCGSSYEDLLNDPEKVNILRDYVFSGGKLYVTDWSYDFVEQVFPEYIDFWGSDLTPETDPENMQEAQVGDAGISTNAEVLDSTLRDWLKVVSCVDSLGNPIDCIDPATERVHIEGFLGGWAVMNGAHTSKAGDVKFWVRGDVSWYGGSGVKPLTVTFKHGAGKVLYTSYHTEASYLSGAGLLPQERILQYLVFF</sequence>
<proteinExistence type="predicted"/>
<dbReference type="SUPFAM" id="SSF49464">
    <property type="entry name" value="Carboxypeptidase regulatory domain-like"/>
    <property type="match status" value="1"/>
</dbReference>
<comment type="caution">
    <text evidence="2">The sequence shown here is derived from an EMBL/GenBank/DDBJ whole genome shotgun (WGS) entry which is preliminary data.</text>
</comment>
<evidence type="ECO:0000256" key="1">
    <source>
        <dbReference type="SAM" id="SignalP"/>
    </source>
</evidence>
<dbReference type="SUPFAM" id="SSF52317">
    <property type="entry name" value="Class I glutamine amidotransferase-like"/>
    <property type="match status" value="1"/>
</dbReference>
<dbReference type="PROSITE" id="PS51257">
    <property type="entry name" value="PROKAR_LIPOPROTEIN"/>
    <property type="match status" value="1"/>
</dbReference>